<name>A0A9P8D1Y5_MORAP</name>
<evidence type="ECO:0000313" key="3">
    <source>
        <dbReference type="Proteomes" id="UP000717515"/>
    </source>
</evidence>
<dbReference type="PANTHER" id="PTHR43628:SF1">
    <property type="entry name" value="CHITIN SYNTHASE REGULATORY FACTOR 2-RELATED"/>
    <property type="match status" value="1"/>
</dbReference>
<protein>
    <recommendedName>
        <fullName evidence="4">HCP-like protein</fullName>
    </recommendedName>
</protein>
<dbReference type="InterPro" id="IPR011990">
    <property type="entry name" value="TPR-like_helical_dom_sf"/>
</dbReference>
<proteinExistence type="predicted"/>
<organism evidence="2 3">
    <name type="scientific">Mortierella alpina</name>
    <name type="common">Oleaginous fungus</name>
    <name type="synonym">Mortierella renispora</name>
    <dbReference type="NCBI Taxonomy" id="64518"/>
    <lineage>
        <taxon>Eukaryota</taxon>
        <taxon>Fungi</taxon>
        <taxon>Fungi incertae sedis</taxon>
        <taxon>Mucoromycota</taxon>
        <taxon>Mortierellomycotina</taxon>
        <taxon>Mortierellomycetes</taxon>
        <taxon>Mortierellales</taxon>
        <taxon>Mortierellaceae</taxon>
        <taxon>Mortierella</taxon>
    </lineage>
</organism>
<feature type="region of interest" description="Disordered" evidence="1">
    <location>
        <begin position="64"/>
        <end position="136"/>
    </location>
</feature>
<feature type="region of interest" description="Disordered" evidence="1">
    <location>
        <begin position="283"/>
        <end position="305"/>
    </location>
</feature>
<gene>
    <name evidence="2" type="ORF">KVV02_002783</name>
</gene>
<dbReference type="Gene3D" id="1.25.40.10">
    <property type="entry name" value="Tetratricopeptide repeat domain"/>
    <property type="match status" value="1"/>
</dbReference>
<dbReference type="SUPFAM" id="SSF81901">
    <property type="entry name" value="HCP-like"/>
    <property type="match status" value="1"/>
</dbReference>
<evidence type="ECO:0000313" key="2">
    <source>
        <dbReference type="EMBL" id="KAG9326095.1"/>
    </source>
</evidence>
<dbReference type="PANTHER" id="PTHR43628">
    <property type="entry name" value="ACTIVATOR OF C KINASE PROTEIN 1-RELATED"/>
    <property type="match status" value="1"/>
</dbReference>
<feature type="compositionally biased region" description="Polar residues" evidence="1">
    <location>
        <begin position="1"/>
        <end position="11"/>
    </location>
</feature>
<evidence type="ECO:0000256" key="1">
    <source>
        <dbReference type="SAM" id="MobiDB-lite"/>
    </source>
</evidence>
<dbReference type="SMART" id="SM00671">
    <property type="entry name" value="SEL1"/>
    <property type="match status" value="3"/>
</dbReference>
<feature type="compositionally biased region" description="Low complexity" evidence="1">
    <location>
        <begin position="122"/>
        <end position="136"/>
    </location>
</feature>
<feature type="compositionally biased region" description="Polar residues" evidence="1">
    <location>
        <begin position="283"/>
        <end position="299"/>
    </location>
</feature>
<feature type="region of interest" description="Disordered" evidence="1">
    <location>
        <begin position="419"/>
        <end position="443"/>
    </location>
</feature>
<dbReference type="Pfam" id="PF08238">
    <property type="entry name" value="Sel1"/>
    <property type="match status" value="3"/>
</dbReference>
<accession>A0A9P8D1Y5</accession>
<dbReference type="Proteomes" id="UP000717515">
    <property type="component" value="Unassembled WGS sequence"/>
</dbReference>
<feature type="region of interest" description="Disordered" evidence="1">
    <location>
        <begin position="559"/>
        <end position="591"/>
    </location>
</feature>
<evidence type="ECO:0008006" key="4">
    <source>
        <dbReference type="Google" id="ProtNLM"/>
    </source>
</evidence>
<dbReference type="AlphaFoldDB" id="A0A9P8D1Y5"/>
<reference evidence="2" key="1">
    <citation type="submission" date="2021-07" db="EMBL/GenBank/DDBJ databases">
        <title>Draft genome of Mortierella alpina, strain LL118, isolated from an aspen leaf litter sample.</title>
        <authorList>
            <person name="Yang S."/>
            <person name="Vinatzer B.A."/>
        </authorList>
    </citation>
    <scope>NUCLEOTIDE SEQUENCE</scope>
    <source>
        <strain evidence="2">LL118</strain>
    </source>
</reference>
<feature type="compositionally biased region" description="Low complexity" evidence="1">
    <location>
        <begin position="68"/>
        <end position="104"/>
    </location>
</feature>
<comment type="caution">
    <text evidence="2">The sequence shown here is derived from an EMBL/GenBank/DDBJ whole genome shotgun (WGS) entry which is preliminary data.</text>
</comment>
<dbReference type="GO" id="GO:0032153">
    <property type="term" value="C:cell division site"/>
    <property type="evidence" value="ECO:0007669"/>
    <property type="project" value="TreeGrafter"/>
</dbReference>
<dbReference type="InterPro" id="IPR006597">
    <property type="entry name" value="Sel1-like"/>
</dbReference>
<sequence>MISNANTNTAPNPLDHNLKPRDPSFDTATVAAASVDRLAVEGLSISTGPLPHEIYPPPQLEEYHQNYQQQQQRQQQQQQQQQQHQQQHQHQQQLQQQQQQQHQQRTPPQIPQRPPVHMQYQPSPNNNNSNTTTRPKTMTTITATITTNDDDTRSVAFEEARQLEQKRTQRSTQLPPTLAAKVLTPAQQREAEADAYIQRAIELHENNELKEATYYFRLAAQSENPVGQLMYGLSLRHGWGCNPNPKEAIFYLQRAAEYAMGELKELSPASSANIQAIQRHTSRNNQNGAATHNQHQQQPLRRMGTIDRRSAMLTARKELVMALYELGMSFLKGWGVEKNKVVAFHYFKLGADLGDPDSQNETAQCFLDGIGTDKNAFEAARYYRLASAQGASQLGNSWIWKPKYDQYCEQQAAALAAESAERKQQQQQQQHMGGGASANHGATASASLTTTYSNKPSSPPISPTSNSIAAGLASMTVAGAMATPSATTAASSMISPPQSLSKSRLSLAVAGKGAGAGANAAPGSSATGPARQGRYSLAGDLISSSQLELKLRQAEELTHATIGSSQGQEAAATKKKHRWSLWNHRRGPSSS</sequence>
<feature type="region of interest" description="Disordered" evidence="1">
    <location>
        <begin position="1"/>
        <end position="23"/>
    </location>
</feature>
<feature type="compositionally biased region" description="Basic residues" evidence="1">
    <location>
        <begin position="573"/>
        <end position="591"/>
    </location>
</feature>
<dbReference type="InterPro" id="IPR052945">
    <property type="entry name" value="Mitotic_Regulator"/>
</dbReference>
<dbReference type="GO" id="GO:0010972">
    <property type="term" value="P:negative regulation of G2/M transition of mitotic cell cycle"/>
    <property type="evidence" value="ECO:0007669"/>
    <property type="project" value="TreeGrafter"/>
</dbReference>
<dbReference type="EMBL" id="JAIFTL010000026">
    <property type="protein sequence ID" value="KAG9326095.1"/>
    <property type="molecule type" value="Genomic_DNA"/>
</dbReference>